<dbReference type="EMBL" id="JBHUMZ010000050">
    <property type="protein sequence ID" value="MFD2640043.1"/>
    <property type="molecule type" value="Genomic_DNA"/>
</dbReference>
<dbReference type="RefSeq" id="WP_377330128.1">
    <property type="nucleotide sequence ID" value="NZ_JBHUMZ010000050.1"/>
</dbReference>
<evidence type="ECO:0000313" key="1">
    <source>
        <dbReference type="EMBL" id="MFD2640043.1"/>
    </source>
</evidence>
<gene>
    <name evidence="1" type="ORF">ACFSW4_14330</name>
</gene>
<keyword evidence="2" id="KW-1185">Reference proteome</keyword>
<sequence length="176" mass="20491">MSKKLSEGNIFETAGISLIYLAIRSMMFRKIFETDISEHNFEVQIIAGYRMFNLLEEQNLVQNLICELKCEGYQDSTLSLKYSSSLDNSDVSLAMRIKNDVFIPFSQEEIDSLLNVEEETVSVNNEKEKCFMEFPEDDIDIDSHFINLNETLYQLLIGEGYEFLSYKDLIWKTCQL</sequence>
<protein>
    <submittedName>
        <fullName evidence="1">Uncharacterized protein</fullName>
    </submittedName>
</protein>
<evidence type="ECO:0000313" key="2">
    <source>
        <dbReference type="Proteomes" id="UP001597452"/>
    </source>
</evidence>
<dbReference type="Proteomes" id="UP001597452">
    <property type="component" value="Unassembled WGS sequence"/>
</dbReference>
<proteinExistence type="predicted"/>
<comment type="caution">
    <text evidence="1">The sequence shown here is derived from an EMBL/GenBank/DDBJ whole genome shotgun (WGS) entry which is preliminary data.</text>
</comment>
<accession>A0ABW5QDF9</accession>
<name>A0ABW5QDF9_9BACI</name>
<reference evidence="2" key="1">
    <citation type="journal article" date="2019" name="Int. J. Syst. Evol. Microbiol.">
        <title>The Global Catalogue of Microorganisms (GCM) 10K type strain sequencing project: providing services to taxonomists for standard genome sequencing and annotation.</title>
        <authorList>
            <consortium name="The Broad Institute Genomics Platform"/>
            <consortium name="The Broad Institute Genome Sequencing Center for Infectious Disease"/>
            <person name="Wu L."/>
            <person name="Ma J."/>
        </authorList>
    </citation>
    <scope>NUCLEOTIDE SEQUENCE [LARGE SCALE GENOMIC DNA]</scope>
    <source>
        <strain evidence="2">TISTR 1571</strain>
    </source>
</reference>
<organism evidence="1 2">
    <name type="scientific">Piscibacillus salipiscarius</name>
    <dbReference type="NCBI Taxonomy" id="299480"/>
    <lineage>
        <taxon>Bacteria</taxon>
        <taxon>Bacillati</taxon>
        <taxon>Bacillota</taxon>
        <taxon>Bacilli</taxon>
        <taxon>Bacillales</taxon>
        <taxon>Bacillaceae</taxon>
        <taxon>Piscibacillus</taxon>
    </lineage>
</organism>